<keyword evidence="2" id="KW-1185">Reference proteome</keyword>
<evidence type="ECO:0000313" key="1">
    <source>
        <dbReference type="EMBL" id="KAK3885351.1"/>
    </source>
</evidence>
<dbReference type="GO" id="GO:0031146">
    <property type="term" value="P:SCF-dependent proteasomal ubiquitin-dependent protein catabolic process"/>
    <property type="evidence" value="ECO:0007669"/>
    <property type="project" value="TreeGrafter"/>
</dbReference>
<gene>
    <name evidence="1" type="ORF">Pcinc_010430</name>
</gene>
<evidence type="ECO:0000313" key="2">
    <source>
        <dbReference type="Proteomes" id="UP001286313"/>
    </source>
</evidence>
<dbReference type="Proteomes" id="UP001286313">
    <property type="component" value="Unassembled WGS sequence"/>
</dbReference>
<dbReference type="GO" id="GO:0019005">
    <property type="term" value="C:SCF ubiquitin ligase complex"/>
    <property type="evidence" value="ECO:0007669"/>
    <property type="project" value="TreeGrafter"/>
</dbReference>
<sequence>MTRDIGSSCIMVNGRMAPRRQPGSLFRQCVGQLADQLDVLCSSHSHDHNHPTLHQAANHLHTLPVPLQAAIGEAVLEKSERQQVTPSPSHVCLLLLLRVRRLATSGSVVQSGVLETADGGHLESLALLYGGCGDRATRLYSFLASCSSLTSLTCTDFCNNHMIEIVAATCHRLHCIDLRGCYDVNDDGVLRLCGLQMDLRESIEVLSRGGTLLPTSVCSRSLKEIKFSMTKVTEAGVAVILLVLTNIEILRVPDIRMEKVFGFLQTLDHKDVQCNLKEFHSREILNEFQLTVLSSLCPNLEYLQVSFVGTPDMDLSRLQQLARLQKLRRAKFADVNCDALVWFLEQVGARMTHLFLYTYHTRFSQQRLNITRHHLQCLARHCPRLQSLCLDGYLLGDDIPYHHLSADGLQYFQDLQSLQVASMKLSEEDLKILLNKCENIRILELVLQNPHVLYDRLICDLLDAGVWRNLVKIRVLNSPITSKVMTRLVTECPRLQEVGCLYTWLVSKEQVSQFKENIKLQNFDLEIY</sequence>
<name>A0AAE1KTL7_PETCI</name>
<dbReference type="InterPro" id="IPR032675">
    <property type="entry name" value="LRR_dom_sf"/>
</dbReference>
<organism evidence="1 2">
    <name type="scientific">Petrolisthes cinctipes</name>
    <name type="common">Flat porcelain crab</name>
    <dbReference type="NCBI Taxonomy" id="88211"/>
    <lineage>
        <taxon>Eukaryota</taxon>
        <taxon>Metazoa</taxon>
        <taxon>Ecdysozoa</taxon>
        <taxon>Arthropoda</taxon>
        <taxon>Crustacea</taxon>
        <taxon>Multicrustacea</taxon>
        <taxon>Malacostraca</taxon>
        <taxon>Eumalacostraca</taxon>
        <taxon>Eucarida</taxon>
        <taxon>Decapoda</taxon>
        <taxon>Pleocyemata</taxon>
        <taxon>Anomura</taxon>
        <taxon>Galatheoidea</taxon>
        <taxon>Porcellanidae</taxon>
        <taxon>Petrolisthes</taxon>
    </lineage>
</organism>
<dbReference type="PANTHER" id="PTHR13318">
    <property type="entry name" value="PARTNER OF PAIRED, ISOFORM B-RELATED"/>
    <property type="match status" value="1"/>
</dbReference>
<dbReference type="EMBL" id="JAWQEG010000808">
    <property type="protein sequence ID" value="KAK3885351.1"/>
    <property type="molecule type" value="Genomic_DNA"/>
</dbReference>
<dbReference type="Gene3D" id="3.80.10.10">
    <property type="entry name" value="Ribonuclease Inhibitor"/>
    <property type="match status" value="2"/>
</dbReference>
<dbReference type="AlphaFoldDB" id="A0AAE1KTL7"/>
<dbReference type="SUPFAM" id="SSF52047">
    <property type="entry name" value="RNI-like"/>
    <property type="match status" value="1"/>
</dbReference>
<protein>
    <submittedName>
        <fullName evidence="1">Uncharacterized protein</fullName>
    </submittedName>
</protein>
<accession>A0AAE1KTL7</accession>
<reference evidence="1" key="1">
    <citation type="submission" date="2023-10" db="EMBL/GenBank/DDBJ databases">
        <title>Genome assemblies of two species of porcelain crab, Petrolisthes cinctipes and Petrolisthes manimaculis (Anomura: Porcellanidae).</title>
        <authorList>
            <person name="Angst P."/>
        </authorList>
    </citation>
    <scope>NUCLEOTIDE SEQUENCE</scope>
    <source>
        <strain evidence="1">PB745_01</strain>
        <tissue evidence="1">Gill</tissue>
    </source>
</reference>
<proteinExistence type="predicted"/>
<comment type="caution">
    <text evidence="1">The sequence shown here is derived from an EMBL/GenBank/DDBJ whole genome shotgun (WGS) entry which is preliminary data.</text>
</comment>